<name>A0A9P7M876_9HYPO</name>
<evidence type="ECO:0000313" key="3">
    <source>
        <dbReference type="Proteomes" id="UP000706124"/>
    </source>
</evidence>
<dbReference type="PANTHER" id="PTHR39476">
    <property type="entry name" value="NADH:UBIQUINONE OXIDOREDUCTASE 6.6KD SUBUNIT"/>
    <property type="match status" value="1"/>
</dbReference>
<sequence>MAHLNVKPDPAFLKIQAMNKVRHQYFRFNARTAKITTIYMVVVPSIIGYIAWKTDGMFSFRGKLKGDTIYDR</sequence>
<organism evidence="2 3">
    <name type="scientific">Claviceps pazoutovae</name>
    <dbReference type="NCBI Taxonomy" id="1649127"/>
    <lineage>
        <taxon>Eukaryota</taxon>
        <taxon>Fungi</taxon>
        <taxon>Dikarya</taxon>
        <taxon>Ascomycota</taxon>
        <taxon>Pezizomycotina</taxon>
        <taxon>Sordariomycetes</taxon>
        <taxon>Hypocreomycetidae</taxon>
        <taxon>Hypocreales</taxon>
        <taxon>Clavicipitaceae</taxon>
        <taxon>Claviceps</taxon>
    </lineage>
</organism>
<comment type="caution">
    <text evidence="2">The sequence shown here is derived from an EMBL/GenBank/DDBJ whole genome shotgun (WGS) entry which is preliminary data.</text>
</comment>
<keyword evidence="1" id="KW-1133">Transmembrane helix</keyword>
<dbReference type="Proteomes" id="UP000706124">
    <property type="component" value="Unassembled WGS sequence"/>
</dbReference>
<keyword evidence="3" id="KW-1185">Reference proteome</keyword>
<reference evidence="2 3" key="1">
    <citation type="journal article" date="2020" name="bioRxiv">
        <title>Whole genome comparisons of ergot fungi reveals the divergence and evolution of species within the genus Claviceps are the result of varying mechanisms driving genome evolution and host range expansion.</title>
        <authorList>
            <person name="Wyka S.A."/>
            <person name="Mondo S.J."/>
            <person name="Liu M."/>
            <person name="Dettman J."/>
            <person name="Nalam V."/>
            <person name="Broders K.D."/>
        </authorList>
    </citation>
    <scope>NUCLEOTIDE SEQUENCE [LARGE SCALE GENOMIC DNA]</scope>
    <source>
        <strain evidence="2 3">CCC 1485</strain>
    </source>
</reference>
<dbReference type="EMBL" id="SRPO01000452">
    <property type="protein sequence ID" value="KAG5932441.1"/>
    <property type="molecule type" value="Genomic_DNA"/>
</dbReference>
<evidence type="ECO:0008006" key="4">
    <source>
        <dbReference type="Google" id="ProtNLM"/>
    </source>
</evidence>
<keyword evidence="1" id="KW-0812">Transmembrane</keyword>
<accession>A0A9P7M876</accession>
<dbReference type="PANTHER" id="PTHR39476:SF1">
    <property type="entry name" value="NADH DEHYDROGENASE [UBIQUINONE] 1 BETA SUBCOMPLEX SUBUNIT 4"/>
    <property type="match status" value="1"/>
</dbReference>
<protein>
    <recommendedName>
        <fullName evidence="4">NADH:ubiquinone oxidoreductase 6.6kD subunit</fullName>
    </recommendedName>
</protein>
<keyword evidence="1" id="KW-0472">Membrane</keyword>
<dbReference type="OrthoDB" id="15108at2759"/>
<proteinExistence type="predicted"/>
<feature type="transmembrane region" description="Helical" evidence="1">
    <location>
        <begin position="32"/>
        <end position="52"/>
    </location>
</feature>
<gene>
    <name evidence="2" type="ORF">E4U60_005248</name>
</gene>
<dbReference type="AlphaFoldDB" id="A0A9P7M876"/>
<evidence type="ECO:0000313" key="2">
    <source>
        <dbReference type="EMBL" id="KAG5932441.1"/>
    </source>
</evidence>
<evidence type="ECO:0000256" key="1">
    <source>
        <dbReference type="SAM" id="Phobius"/>
    </source>
</evidence>